<comment type="caution">
    <text evidence="1">The sequence shown here is derived from an EMBL/GenBank/DDBJ whole genome shotgun (WGS) entry which is preliminary data.</text>
</comment>
<name>X1PYF6_9ZZZZ</name>
<gene>
    <name evidence="1" type="ORF">S06H3_48669</name>
</gene>
<proteinExistence type="predicted"/>
<feature type="non-terminal residue" evidence="1">
    <location>
        <position position="1"/>
    </location>
</feature>
<evidence type="ECO:0000313" key="1">
    <source>
        <dbReference type="EMBL" id="GAI43905.1"/>
    </source>
</evidence>
<protein>
    <submittedName>
        <fullName evidence="1">Uncharacterized protein</fullName>
    </submittedName>
</protein>
<dbReference type="EMBL" id="BARV01030666">
    <property type="protein sequence ID" value="GAI43905.1"/>
    <property type="molecule type" value="Genomic_DNA"/>
</dbReference>
<accession>X1PYF6</accession>
<dbReference type="AlphaFoldDB" id="X1PYF6"/>
<organism evidence="1">
    <name type="scientific">marine sediment metagenome</name>
    <dbReference type="NCBI Taxonomy" id="412755"/>
    <lineage>
        <taxon>unclassified sequences</taxon>
        <taxon>metagenomes</taxon>
        <taxon>ecological metagenomes</taxon>
    </lineage>
</organism>
<reference evidence="1" key="1">
    <citation type="journal article" date="2014" name="Front. Microbiol.">
        <title>High frequency of phylogenetically diverse reductive dehalogenase-homologous genes in deep subseafloor sedimentary metagenomes.</title>
        <authorList>
            <person name="Kawai M."/>
            <person name="Futagami T."/>
            <person name="Toyoda A."/>
            <person name="Takaki Y."/>
            <person name="Nishi S."/>
            <person name="Hori S."/>
            <person name="Arai W."/>
            <person name="Tsubouchi T."/>
            <person name="Morono Y."/>
            <person name="Uchiyama I."/>
            <person name="Ito T."/>
            <person name="Fujiyama A."/>
            <person name="Inagaki F."/>
            <person name="Takami H."/>
        </authorList>
    </citation>
    <scope>NUCLEOTIDE SEQUENCE</scope>
    <source>
        <strain evidence="1">Expedition CK06-06</strain>
    </source>
</reference>
<sequence>YYQGGDSIQRVMREFASYIKQETLSQTLTQGSPPDGAFAKSHTIDGDEVVLAVKRVSR</sequence>